<gene>
    <name evidence="3" type="ORF">TGAM01_v207411</name>
</gene>
<reference evidence="3 4" key="1">
    <citation type="journal article" date="2016" name="Genome Announc.">
        <title>Draft Whole-Genome Sequence of Trichoderma gamsii T6085, a Promising Biocontrol Agent of Fusarium Head Blight on Wheat.</title>
        <authorList>
            <person name="Baroncelli R."/>
            <person name="Zapparata A."/>
            <person name="Piaggeschi G."/>
            <person name="Sarrocco S."/>
            <person name="Vannacci G."/>
        </authorList>
    </citation>
    <scope>NUCLEOTIDE SEQUENCE [LARGE SCALE GENOMIC DNA]</scope>
    <source>
        <strain evidence="3 4">T6085</strain>
    </source>
</reference>
<dbReference type="GeneID" id="29988099"/>
<dbReference type="Proteomes" id="UP000054821">
    <property type="component" value="Unassembled WGS sequence"/>
</dbReference>
<dbReference type="SUPFAM" id="SSF51338">
    <property type="entry name" value="Composite domain of metallo-dependent hydrolases"/>
    <property type="match status" value="1"/>
</dbReference>
<evidence type="ECO:0000259" key="2">
    <source>
        <dbReference type="Pfam" id="PF07969"/>
    </source>
</evidence>
<dbReference type="PANTHER" id="PTHR11113">
    <property type="entry name" value="N-ACETYLGLUCOSAMINE-6-PHOSPHATE DEACETYLASE"/>
    <property type="match status" value="1"/>
</dbReference>
<dbReference type="GO" id="GO:0008448">
    <property type="term" value="F:N-acetylglucosamine-6-phosphate deacetylase activity"/>
    <property type="evidence" value="ECO:0007669"/>
    <property type="project" value="TreeGrafter"/>
</dbReference>
<dbReference type="RefSeq" id="XP_018658793.2">
    <property type="nucleotide sequence ID" value="XM_018808016.2"/>
</dbReference>
<dbReference type="AlphaFoldDB" id="A0A2P4ZHK4"/>
<dbReference type="SUPFAM" id="SSF51556">
    <property type="entry name" value="Metallo-dependent hydrolases"/>
    <property type="match status" value="1"/>
</dbReference>
<dbReference type="GO" id="GO:0006046">
    <property type="term" value="P:N-acetylglucosamine catabolic process"/>
    <property type="evidence" value="ECO:0007669"/>
    <property type="project" value="TreeGrafter"/>
</dbReference>
<dbReference type="PANTHER" id="PTHR11113:SF14">
    <property type="entry name" value="N-ACETYLGLUCOSAMINE-6-PHOSPHATE DEACETYLASE"/>
    <property type="match status" value="1"/>
</dbReference>
<protein>
    <recommendedName>
        <fullName evidence="2">Amidohydrolase 3 domain-containing protein</fullName>
    </recommendedName>
</protein>
<dbReference type="Pfam" id="PF07969">
    <property type="entry name" value="Amidohydro_3"/>
    <property type="match status" value="1"/>
</dbReference>
<dbReference type="InterPro" id="IPR032466">
    <property type="entry name" value="Metal_Hydrolase"/>
</dbReference>
<dbReference type="InterPro" id="IPR011059">
    <property type="entry name" value="Metal-dep_hydrolase_composite"/>
</dbReference>
<keyword evidence="1" id="KW-0378">Hydrolase</keyword>
<comment type="caution">
    <text evidence="3">The sequence shown here is derived from an EMBL/GenBank/DDBJ whole genome shotgun (WGS) entry which is preliminary data.</text>
</comment>
<proteinExistence type="predicted"/>
<dbReference type="Gene3D" id="3.20.20.140">
    <property type="entry name" value="Metal-dependent hydrolases"/>
    <property type="match status" value="2"/>
</dbReference>
<accession>A0A2P4ZHK4</accession>
<dbReference type="CDD" id="cd01309">
    <property type="entry name" value="Met_dep_hydrolase_C"/>
    <property type="match status" value="1"/>
</dbReference>
<evidence type="ECO:0000256" key="1">
    <source>
        <dbReference type="ARBA" id="ARBA00022801"/>
    </source>
</evidence>
<feature type="domain" description="Amidohydrolase 3" evidence="2">
    <location>
        <begin position="473"/>
        <end position="529"/>
    </location>
</feature>
<dbReference type="InterPro" id="IPR013108">
    <property type="entry name" value="Amidohydro_3"/>
</dbReference>
<name>A0A2P4ZHK4_9HYPO</name>
<evidence type="ECO:0000313" key="4">
    <source>
        <dbReference type="Proteomes" id="UP000054821"/>
    </source>
</evidence>
<organism evidence="3 4">
    <name type="scientific">Trichoderma gamsii</name>
    <dbReference type="NCBI Taxonomy" id="398673"/>
    <lineage>
        <taxon>Eukaryota</taxon>
        <taxon>Fungi</taxon>
        <taxon>Dikarya</taxon>
        <taxon>Ascomycota</taxon>
        <taxon>Pezizomycotina</taxon>
        <taxon>Sordariomycetes</taxon>
        <taxon>Hypocreomycetidae</taxon>
        <taxon>Hypocreales</taxon>
        <taxon>Hypocreaceae</taxon>
        <taxon>Trichoderma</taxon>
    </lineage>
</organism>
<evidence type="ECO:0000313" key="3">
    <source>
        <dbReference type="EMBL" id="PON23764.1"/>
    </source>
</evidence>
<sequence length="983" mass="106561">MRGLTMDEKAGLPAYSASGLPSPASGAAPFRGRRAGLRRSRVLKFFAATALTLLVAGQWKQIWREDTKVPLLSLNKLHDDLQTCQKLQHKPQDPIGLGREKNARWDEGSKPTLIKNAVIWVGEPLEGTSEADARAGKGWEWIKGDLLLEHGLIKRVEHEISSSSLPDDTLIFDAAGRQLTTGIIDMHSHAGVDSIPNLLGNDDTNELSDNTTPWARSIDALNPLDHQIEVIKSGGVTTSLILPGSGNNMGGEAYTIKHAVGPRNGRKEISAQDMLADPDRNWRFMKMACGENAKRVHGGIDKRPFSRMGESFDFRHAFEQATALIQRQDDWCNKADAIGVENMDGYLPQELFWESLAAALRGQVHINTHCYTITDLEAMVDHTNEFKFPIRAFHHAHQTYLATEILKRTYGGRPPASALFADNMFYKAEAYIGSEYAGKYLYDANLTTVYVSDNPVINAQHVLFEAAKGYHYGLPYHAALSAVTSIPAELLGFGKRLGKVKPGFDADIVVWDSDPLSVGAAPVQVWIDGTAQFEDPVELSKPKSSPLVPDTGLSYIVEEPTEMQDVLFYGIKKVLLSDDEVFESDGKPVAVFISNGKIACIGPCSPEYEAAAQKVRRRIILKNGYLTNSFTGVGRTIGLNDIDAEDVTDNGPNPKAFTRAVDGLRLDSKKLHIAAKYGVTKGISAPKFVSGSSHHGTSVGFLTAAKTVAEKGAVFDDDVAVHYTLDLSARSTGSYSELFGKLRSKLLAAASKNKTVEDPFSEDAYLQKVIAGNKTLALTIDNADGIAIALRIKSEVEEATKSKIRLAILGGAESHLVAAELGAANVGVILLPLQVHPNNWDQRRSLPGAPLTNGTTIDYLLDANVTVAIGLYEDWYVRDLGLEAGKAYHNGNGRLGEKAALDLVSGNAHKILGAKLPEDQAKGHFIISEGSPLDIGSRIKAVGSGRDRVAVFINGSTGPSLLERLAEAESRRPAQREAADGQL</sequence>
<dbReference type="EMBL" id="JPDN02000027">
    <property type="protein sequence ID" value="PON23764.1"/>
    <property type="molecule type" value="Genomic_DNA"/>
</dbReference>
<keyword evidence="4" id="KW-1185">Reference proteome</keyword>